<evidence type="ECO:0000313" key="8">
    <source>
        <dbReference type="Proteomes" id="UP000076842"/>
    </source>
</evidence>
<keyword evidence="5" id="KW-0067">ATP-binding</keyword>
<proteinExistence type="predicted"/>
<reference evidence="7 8" key="1">
    <citation type="journal article" date="2016" name="Mol. Biol. Evol.">
        <title>Comparative Genomics of Early-Diverging Mushroom-Forming Fungi Provides Insights into the Origins of Lignocellulose Decay Capabilities.</title>
        <authorList>
            <person name="Nagy L.G."/>
            <person name="Riley R."/>
            <person name="Tritt A."/>
            <person name="Adam C."/>
            <person name="Daum C."/>
            <person name="Floudas D."/>
            <person name="Sun H."/>
            <person name="Yadav J.S."/>
            <person name="Pangilinan J."/>
            <person name="Larsson K.H."/>
            <person name="Matsuura K."/>
            <person name="Barry K."/>
            <person name="Labutti K."/>
            <person name="Kuo R."/>
            <person name="Ohm R.A."/>
            <person name="Bhattacharya S.S."/>
            <person name="Shirouzu T."/>
            <person name="Yoshinaga Y."/>
            <person name="Martin F.M."/>
            <person name="Grigoriev I.V."/>
            <person name="Hibbett D.S."/>
        </authorList>
    </citation>
    <scope>NUCLEOTIDE SEQUENCE [LARGE SCALE GENOMIC DNA]</scope>
    <source>
        <strain evidence="7 8">HHB12733</strain>
    </source>
</reference>
<feature type="domain" description="Alpha-type protein kinase" evidence="6">
    <location>
        <begin position="1"/>
        <end position="124"/>
    </location>
</feature>
<name>A0A165DQX6_9BASI</name>
<evidence type="ECO:0000256" key="1">
    <source>
        <dbReference type="ARBA" id="ARBA00022527"/>
    </source>
</evidence>
<dbReference type="PANTHER" id="PTHR45992">
    <property type="entry name" value="EUKARYOTIC ELONGATION FACTOR 2 KINASE-RELATED"/>
    <property type="match status" value="1"/>
</dbReference>
<keyword evidence="3" id="KW-0547">Nucleotide-binding</keyword>
<dbReference type="InterPro" id="IPR004166">
    <property type="entry name" value="a-kinase_dom"/>
</dbReference>
<keyword evidence="2" id="KW-0808">Transferase</keyword>
<sequence>KDKKKTRSGSTYLVEEMIEDVAKGGFVKYLHNSSAIPRMLSGEEGRISAFLSFSQHVQFVRTGGLAYISDYQGAGGLLTDPQVITNPCLQVELFGSGNVAAAFEAFPQEHPCNDFCKAFGMTSMRPAPRTSQERS</sequence>
<keyword evidence="4 7" id="KW-0418">Kinase</keyword>
<organism evidence="7 8">
    <name type="scientific">Calocera cornea HHB12733</name>
    <dbReference type="NCBI Taxonomy" id="1353952"/>
    <lineage>
        <taxon>Eukaryota</taxon>
        <taxon>Fungi</taxon>
        <taxon>Dikarya</taxon>
        <taxon>Basidiomycota</taxon>
        <taxon>Agaricomycotina</taxon>
        <taxon>Dacrymycetes</taxon>
        <taxon>Dacrymycetales</taxon>
        <taxon>Dacrymycetaceae</taxon>
        <taxon>Calocera</taxon>
    </lineage>
</organism>
<dbReference type="Gene3D" id="3.20.200.10">
    <property type="entry name" value="MHCK/EF2 kinase"/>
    <property type="match status" value="1"/>
</dbReference>
<dbReference type="InterPro" id="IPR011009">
    <property type="entry name" value="Kinase-like_dom_sf"/>
</dbReference>
<dbReference type="SUPFAM" id="SSF56112">
    <property type="entry name" value="Protein kinase-like (PK-like)"/>
    <property type="match status" value="1"/>
</dbReference>
<dbReference type="Pfam" id="PF02816">
    <property type="entry name" value="Alpha_kinase"/>
    <property type="match status" value="1"/>
</dbReference>
<dbReference type="EMBL" id="KV424040">
    <property type="protein sequence ID" value="KZT53343.1"/>
    <property type="molecule type" value="Genomic_DNA"/>
</dbReference>
<dbReference type="PROSITE" id="PS51158">
    <property type="entry name" value="ALPHA_KINASE"/>
    <property type="match status" value="1"/>
</dbReference>
<evidence type="ECO:0000256" key="2">
    <source>
        <dbReference type="ARBA" id="ARBA00022679"/>
    </source>
</evidence>
<dbReference type="InParanoid" id="A0A165DQX6"/>
<keyword evidence="8" id="KW-1185">Reference proteome</keyword>
<evidence type="ECO:0000259" key="6">
    <source>
        <dbReference type="PROSITE" id="PS51158"/>
    </source>
</evidence>
<evidence type="ECO:0000313" key="7">
    <source>
        <dbReference type="EMBL" id="KZT53343.1"/>
    </source>
</evidence>
<dbReference type="AlphaFoldDB" id="A0A165DQX6"/>
<dbReference type="PANTHER" id="PTHR45992:SF11">
    <property type="entry name" value="ALPHA-TYPE PROTEIN KINASE DOMAIN-CONTAINING PROTEIN"/>
    <property type="match status" value="1"/>
</dbReference>
<dbReference type="GO" id="GO:0005524">
    <property type="term" value="F:ATP binding"/>
    <property type="evidence" value="ECO:0007669"/>
    <property type="project" value="UniProtKB-KW"/>
</dbReference>
<dbReference type="OrthoDB" id="301415at2759"/>
<evidence type="ECO:0000256" key="5">
    <source>
        <dbReference type="ARBA" id="ARBA00022840"/>
    </source>
</evidence>
<accession>A0A165DQX6</accession>
<protein>
    <submittedName>
        <fullName evidence="7">Kinase-like protein</fullName>
    </submittedName>
</protein>
<gene>
    <name evidence="7" type="ORF">CALCODRAFT_404888</name>
</gene>
<keyword evidence="1" id="KW-0723">Serine/threonine-protein kinase</keyword>
<dbReference type="InterPro" id="IPR051852">
    <property type="entry name" value="Alpha-type_PK"/>
</dbReference>
<dbReference type="GO" id="GO:0004674">
    <property type="term" value="F:protein serine/threonine kinase activity"/>
    <property type="evidence" value="ECO:0007669"/>
    <property type="project" value="UniProtKB-KW"/>
</dbReference>
<evidence type="ECO:0000256" key="3">
    <source>
        <dbReference type="ARBA" id="ARBA00022741"/>
    </source>
</evidence>
<feature type="non-terminal residue" evidence="7">
    <location>
        <position position="1"/>
    </location>
</feature>
<dbReference type="Proteomes" id="UP000076842">
    <property type="component" value="Unassembled WGS sequence"/>
</dbReference>
<evidence type="ECO:0000256" key="4">
    <source>
        <dbReference type="ARBA" id="ARBA00022777"/>
    </source>
</evidence>
<feature type="non-terminal residue" evidence="7">
    <location>
        <position position="135"/>
    </location>
</feature>